<keyword evidence="3" id="KW-1185">Reference proteome</keyword>
<sequence length="439" mass="51256">MIATMARSPRYTVIIAIAASISLLLVLFTFFSESMHVPLDYAHDKAKDYLHKTFKRPTDVYNCEDPYRRPGYLYMPPDINGTNEYKKARWVPFTDDLLDAEAPETAAYPHKGDDIIFEAADVEPQFLNAKSTPRAWMIETIAEAKRRRKAVSNKKADQKAYAHMKDDNEFGWLWGKRILLFSDSVDRFMIQYFCEEFGHGMQQSVPHTTATCTIPEFNLVFIHWHFVGSYTYTPDWWWMKDMKTIAFEDRWDEIWMPATKDIIRGKHNKPDLILWQNGLWDQRAFWESGEAHHNNTEYPMGTRERQLAWPEIRFVAARIGKFAERLEQEFSGVPTMFRGLTMHRESSMNDATIYDLDRLSRAIAEKHGHEVFEWGRIITSLGMLYKDKTHPGKGVASWLWGDMVLEYLARIGAQGDEDRAPYFDGWDACHQYLTGWGGR</sequence>
<protein>
    <submittedName>
        <fullName evidence="2">Uncharacterized protein</fullName>
    </submittedName>
</protein>
<dbReference type="Proteomes" id="UP000635477">
    <property type="component" value="Unassembled WGS sequence"/>
</dbReference>
<dbReference type="AlphaFoldDB" id="A0A8H4UTX9"/>
<evidence type="ECO:0000256" key="1">
    <source>
        <dbReference type="SAM" id="Phobius"/>
    </source>
</evidence>
<name>A0A8H4UTX9_9HYPO</name>
<keyword evidence="1" id="KW-0812">Transmembrane</keyword>
<reference evidence="2" key="1">
    <citation type="journal article" date="2020" name="BMC Genomics">
        <title>Correction to: Identification and distribution of gene clusters required for synthesis of sphingolipid metabolism inhibitors in diverse species of the filamentous fungus Fusarium.</title>
        <authorList>
            <person name="Kim H.S."/>
            <person name="Lohmar J.M."/>
            <person name="Busman M."/>
            <person name="Brown D.W."/>
            <person name="Naumann T.A."/>
            <person name="Divon H.H."/>
            <person name="Lysoe E."/>
            <person name="Uhlig S."/>
            <person name="Proctor R.H."/>
        </authorList>
    </citation>
    <scope>NUCLEOTIDE SEQUENCE</scope>
    <source>
        <strain evidence="2">NRRL 22465</strain>
    </source>
</reference>
<evidence type="ECO:0000313" key="2">
    <source>
        <dbReference type="EMBL" id="KAF4983536.1"/>
    </source>
</evidence>
<reference evidence="2" key="2">
    <citation type="submission" date="2020-05" db="EMBL/GenBank/DDBJ databases">
        <authorList>
            <person name="Kim H.-S."/>
            <person name="Proctor R.H."/>
            <person name="Brown D.W."/>
        </authorList>
    </citation>
    <scope>NUCLEOTIDE SEQUENCE</scope>
    <source>
        <strain evidence="2">NRRL 22465</strain>
    </source>
</reference>
<dbReference type="OrthoDB" id="2588793at2759"/>
<keyword evidence="1" id="KW-1133">Transmembrane helix</keyword>
<keyword evidence="1" id="KW-0472">Membrane</keyword>
<proteinExistence type="predicted"/>
<gene>
    <name evidence="2" type="ORF">FZEAL_1071</name>
</gene>
<feature type="transmembrane region" description="Helical" evidence="1">
    <location>
        <begin position="12"/>
        <end position="31"/>
    </location>
</feature>
<dbReference type="EMBL" id="JABEYC010000062">
    <property type="protein sequence ID" value="KAF4983536.1"/>
    <property type="molecule type" value="Genomic_DNA"/>
</dbReference>
<accession>A0A8H4UTX9</accession>
<evidence type="ECO:0000313" key="3">
    <source>
        <dbReference type="Proteomes" id="UP000635477"/>
    </source>
</evidence>
<organism evidence="2 3">
    <name type="scientific">Fusarium zealandicum</name>
    <dbReference type="NCBI Taxonomy" id="1053134"/>
    <lineage>
        <taxon>Eukaryota</taxon>
        <taxon>Fungi</taxon>
        <taxon>Dikarya</taxon>
        <taxon>Ascomycota</taxon>
        <taxon>Pezizomycotina</taxon>
        <taxon>Sordariomycetes</taxon>
        <taxon>Hypocreomycetidae</taxon>
        <taxon>Hypocreales</taxon>
        <taxon>Nectriaceae</taxon>
        <taxon>Fusarium</taxon>
        <taxon>Fusarium staphyleae species complex</taxon>
    </lineage>
</organism>
<comment type="caution">
    <text evidence="2">The sequence shown here is derived from an EMBL/GenBank/DDBJ whole genome shotgun (WGS) entry which is preliminary data.</text>
</comment>